<evidence type="ECO:0000259" key="9">
    <source>
        <dbReference type="PROSITE" id="PS50255"/>
    </source>
</evidence>
<name>R9TJH3_TRYRA</name>
<feature type="transmembrane region" description="Helical" evidence="8">
    <location>
        <begin position="25"/>
        <end position="42"/>
    </location>
</feature>
<dbReference type="InterPro" id="IPR001199">
    <property type="entry name" value="Cyt_B5-like_heme/steroid-bd"/>
</dbReference>
<dbReference type="Gene3D" id="3.10.120.10">
    <property type="entry name" value="Cytochrome b5-like heme/steroid binding domain"/>
    <property type="match status" value="1"/>
</dbReference>
<dbReference type="GO" id="GO:0046872">
    <property type="term" value="F:metal ion binding"/>
    <property type="evidence" value="ECO:0007669"/>
    <property type="project" value="UniProtKB-KW"/>
</dbReference>
<dbReference type="Pfam" id="PF00173">
    <property type="entry name" value="Cyt-b5"/>
    <property type="match status" value="1"/>
</dbReference>
<dbReference type="GO" id="GO:0020037">
    <property type="term" value="F:heme binding"/>
    <property type="evidence" value="ECO:0007669"/>
    <property type="project" value="TreeGrafter"/>
</dbReference>
<comment type="subcellular location">
    <subcellularLocation>
        <location evidence="1">Membrane</location>
    </subcellularLocation>
</comment>
<dbReference type="FunFam" id="3.10.120.10:FF:000002">
    <property type="entry name" value="Cytochrome b5 type B"/>
    <property type="match status" value="1"/>
</dbReference>
<evidence type="ECO:0000256" key="3">
    <source>
        <dbReference type="ARBA" id="ARBA00022692"/>
    </source>
</evidence>
<evidence type="ECO:0000256" key="6">
    <source>
        <dbReference type="ARBA" id="ARBA00023136"/>
    </source>
</evidence>
<protein>
    <submittedName>
        <fullName evidence="10">Cytochrome b5-like protein</fullName>
    </submittedName>
</protein>
<feature type="transmembrane region" description="Helical" evidence="8">
    <location>
        <begin position="139"/>
        <end position="159"/>
    </location>
</feature>
<evidence type="ECO:0000256" key="2">
    <source>
        <dbReference type="ARBA" id="ARBA00022617"/>
    </source>
</evidence>
<dbReference type="PANTHER" id="PTHR19359">
    <property type="entry name" value="CYTOCHROME B5"/>
    <property type="match status" value="1"/>
</dbReference>
<evidence type="ECO:0000256" key="8">
    <source>
        <dbReference type="SAM" id="Phobius"/>
    </source>
</evidence>
<dbReference type="InterPro" id="IPR036400">
    <property type="entry name" value="Cyt_B5-like_heme/steroid_sf"/>
</dbReference>
<evidence type="ECO:0000256" key="1">
    <source>
        <dbReference type="ARBA" id="ARBA00004370"/>
    </source>
</evidence>
<keyword evidence="4" id="KW-0479">Metal-binding</keyword>
<proteinExistence type="inferred from homology"/>
<keyword evidence="2" id="KW-0349">Heme</keyword>
<dbReference type="PANTHER" id="PTHR19359:SF14">
    <property type="entry name" value="CYTOCHROME B5 A"/>
    <property type="match status" value="1"/>
</dbReference>
<accession>R9TJH3</accession>
<keyword evidence="8" id="KW-1133">Transmembrane helix</keyword>
<organism evidence="10">
    <name type="scientific">Trypanosoma rangeli</name>
    <dbReference type="NCBI Taxonomy" id="5698"/>
    <lineage>
        <taxon>Eukaryota</taxon>
        <taxon>Discoba</taxon>
        <taxon>Euglenozoa</taxon>
        <taxon>Kinetoplastea</taxon>
        <taxon>Metakinetoplastina</taxon>
        <taxon>Trypanosomatida</taxon>
        <taxon>Trypanosomatidae</taxon>
        <taxon>Trypanosoma</taxon>
        <taxon>Herpetosoma</taxon>
    </lineage>
</organism>
<evidence type="ECO:0000256" key="4">
    <source>
        <dbReference type="ARBA" id="ARBA00022723"/>
    </source>
</evidence>
<keyword evidence="6 8" id="KW-0472">Membrane</keyword>
<evidence type="ECO:0000256" key="7">
    <source>
        <dbReference type="ARBA" id="ARBA00038168"/>
    </source>
</evidence>
<reference evidence="10" key="1">
    <citation type="submission" date="2013-01" db="EMBL/GenBank/DDBJ databases">
        <title>Unveiling the Trypanosoma rangeli genome, the neglected and avirulent trypanosome of mammals.</title>
        <authorList>
            <person name="Stoco P.H."/>
            <person name="Wagner G."/>
            <person name="Gerber A."/>
            <person name="Zaha A."/>
            <person name="Monteiro K.M."/>
            <person name="Thompson C."/>
            <person name="Bartholomeu D.C."/>
            <person name="Bahia D."/>
            <person name="Loreto E."/>
            <person name="Prestes E.B."/>
            <person name="De Moraes M.H."/>
            <person name="Lueckemeyer D.D."/>
            <person name="Lima F.M."/>
            <person name="Vallejo G.A."/>
            <person name="Silveira Filho J.F."/>
            <person name="Tyler K.M."/>
            <person name="Almeida L.G."/>
            <person name="Steindel M."/>
            <person name="Ortiz M.F.D.E."/>
            <person name="Siervo M.A."/>
            <person name="Cunha O.L.D.E."/>
            <person name="Neto R."/>
            <person name="Rodrigues-Luiz G."/>
            <person name="Teixeira S.M."/>
            <person name="Silva R."/>
            <person name="Murta S.M."/>
            <person name="Sincero T.C."/>
            <person name="Mendes T.A."/>
            <person name="Urmenyi T.P."/>
            <person name="Da Rocha W.D."/>
            <person name="Vasconcellos A.T."/>
            <person name="Grisard E.C."/>
        </authorList>
    </citation>
    <scope>NUCLEOTIDE SEQUENCE</scope>
</reference>
<keyword evidence="5" id="KW-0408">Iron</keyword>
<evidence type="ECO:0000256" key="5">
    <source>
        <dbReference type="ARBA" id="ARBA00023004"/>
    </source>
</evidence>
<feature type="domain" description="Cytochrome b5 heme-binding" evidence="9">
    <location>
        <begin position="47"/>
        <end position="123"/>
    </location>
</feature>
<dbReference type="InterPro" id="IPR050668">
    <property type="entry name" value="Cytochrome_b5"/>
</dbReference>
<dbReference type="EMBL" id="KC544833">
    <property type="protein sequence ID" value="AGN32895.1"/>
    <property type="molecule type" value="Genomic_DNA"/>
</dbReference>
<evidence type="ECO:0000313" key="10">
    <source>
        <dbReference type="EMBL" id="AGN32895.1"/>
    </source>
</evidence>
<dbReference type="GO" id="GO:0016020">
    <property type="term" value="C:membrane"/>
    <property type="evidence" value="ECO:0007669"/>
    <property type="project" value="UniProtKB-SubCell"/>
</dbReference>
<dbReference type="AlphaFoldDB" id="R9TJH3"/>
<comment type="similarity">
    <text evidence="7">Belongs to the cytochrome b5 family.</text>
</comment>
<dbReference type="PRINTS" id="PR00363">
    <property type="entry name" value="CYTOCHROMEB5"/>
</dbReference>
<sequence length="161" mass="17768">MRLLLRFCSAPPCQLASALCSACMHFFLFLFCFFCLFASLLVRSNMDKIIPLAEVEKHIKEDDLWLIINKKVYDVTKFVDQHPGGVDTLIGVAGKDGTDDFNSVGHSDSAKMDLEKYYIGDLSPNDADKLQAPLHSSSGNATTLAIVVGFVAICLYLILFP</sequence>
<dbReference type="PROSITE" id="PS50255">
    <property type="entry name" value="CYTOCHROME_B5_2"/>
    <property type="match status" value="1"/>
</dbReference>
<dbReference type="SMART" id="SM01117">
    <property type="entry name" value="Cyt-b5"/>
    <property type="match status" value="1"/>
</dbReference>
<keyword evidence="3 8" id="KW-0812">Transmembrane</keyword>
<dbReference type="SUPFAM" id="SSF55856">
    <property type="entry name" value="Cytochrome b5-like heme/steroid binding domain"/>
    <property type="match status" value="1"/>
</dbReference>